<reference evidence="1" key="1">
    <citation type="submission" date="2014-11" db="EMBL/GenBank/DDBJ databases">
        <authorList>
            <person name="Amaro Gonzalez C."/>
        </authorList>
    </citation>
    <scope>NUCLEOTIDE SEQUENCE</scope>
</reference>
<dbReference type="EMBL" id="GBXM01034027">
    <property type="protein sequence ID" value="JAH74550.1"/>
    <property type="molecule type" value="Transcribed_RNA"/>
</dbReference>
<dbReference type="AlphaFoldDB" id="A0A0E9VAR3"/>
<reference evidence="1" key="2">
    <citation type="journal article" date="2015" name="Fish Shellfish Immunol.">
        <title>Early steps in the European eel (Anguilla anguilla)-Vibrio vulnificus interaction in the gills: Role of the RtxA13 toxin.</title>
        <authorList>
            <person name="Callol A."/>
            <person name="Pajuelo D."/>
            <person name="Ebbesson L."/>
            <person name="Teles M."/>
            <person name="MacKenzie S."/>
            <person name="Amaro C."/>
        </authorList>
    </citation>
    <scope>NUCLEOTIDE SEQUENCE</scope>
</reference>
<protein>
    <submittedName>
        <fullName evidence="1">Uncharacterized protein</fullName>
    </submittedName>
</protein>
<name>A0A0E9VAR3_ANGAN</name>
<evidence type="ECO:0000313" key="1">
    <source>
        <dbReference type="EMBL" id="JAH74550.1"/>
    </source>
</evidence>
<accession>A0A0E9VAR3</accession>
<organism evidence="1">
    <name type="scientific">Anguilla anguilla</name>
    <name type="common">European freshwater eel</name>
    <name type="synonym">Muraena anguilla</name>
    <dbReference type="NCBI Taxonomy" id="7936"/>
    <lineage>
        <taxon>Eukaryota</taxon>
        <taxon>Metazoa</taxon>
        <taxon>Chordata</taxon>
        <taxon>Craniata</taxon>
        <taxon>Vertebrata</taxon>
        <taxon>Euteleostomi</taxon>
        <taxon>Actinopterygii</taxon>
        <taxon>Neopterygii</taxon>
        <taxon>Teleostei</taxon>
        <taxon>Anguilliformes</taxon>
        <taxon>Anguillidae</taxon>
        <taxon>Anguilla</taxon>
    </lineage>
</organism>
<proteinExistence type="predicted"/>
<sequence>MKLLCHLFLMRDSITEDVNTENGFQNTKFIRSFSTVGSHEELKENVIWQGSSIV</sequence>